<proteinExistence type="predicted"/>
<organism evidence="1 2">
    <name type="scientific">Dibothriocephalus latus</name>
    <name type="common">Fish tapeworm</name>
    <name type="synonym">Diphyllobothrium latum</name>
    <dbReference type="NCBI Taxonomy" id="60516"/>
    <lineage>
        <taxon>Eukaryota</taxon>
        <taxon>Metazoa</taxon>
        <taxon>Spiralia</taxon>
        <taxon>Lophotrochozoa</taxon>
        <taxon>Platyhelminthes</taxon>
        <taxon>Cestoda</taxon>
        <taxon>Eucestoda</taxon>
        <taxon>Diphyllobothriidea</taxon>
        <taxon>Diphyllobothriidae</taxon>
        <taxon>Dibothriocephalus</taxon>
    </lineage>
</organism>
<dbReference type="AlphaFoldDB" id="A0A3P7NU33"/>
<dbReference type="Proteomes" id="UP000281553">
    <property type="component" value="Unassembled WGS sequence"/>
</dbReference>
<name>A0A3P7NU33_DIBLA</name>
<evidence type="ECO:0000313" key="1">
    <source>
        <dbReference type="EMBL" id="VDN12449.1"/>
    </source>
</evidence>
<keyword evidence="2" id="KW-1185">Reference proteome</keyword>
<evidence type="ECO:0000313" key="2">
    <source>
        <dbReference type="Proteomes" id="UP000281553"/>
    </source>
</evidence>
<gene>
    <name evidence="1" type="ORF">DILT_LOCUS8280</name>
</gene>
<reference evidence="1 2" key="1">
    <citation type="submission" date="2018-11" db="EMBL/GenBank/DDBJ databases">
        <authorList>
            <consortium name="Pathogen Informatics"/>
        </authorList>
    </citation>
    <scope>NUCLEOTIDE SEQUENCE [LARGE SCALE GENOMIC DNA]</scope>
</reference>
<sequence>MLSGSILDGSRIEVNWAKPADKSDGLRIQRSDTVTGSVNRNVEENLLLNLFNLSMKPQPSITNRGSQSVQMVGSCLPTTVGNLALPVVGGDGSSVLQASFAPTMLSNATALQQRTGTFAGQGSRVGETDTNNVNFFNKLLMTHLQGRMNNEQNERRIREAFIVSQILNGSKQPTSRMHSVMPNATKYQLGNSNDEPLPLDRELPPKLMTVSSIDPTKASFTLSYAPLYSNASAATEPMDFFTFAIRHKREDGSAADTCWVRETSDCEGSLQRFSQPLQLRDDNISKHIL</sequence>
<dbReference type="EMBL" id="UYRU01053924">
    <property type="protein sequence ID" value="VDN12449.1"/>
    <property type="molecule type" value="Genomic_DNA"/>
</dbReference>
<protein>
    <submittedName>
        <fullName evidence="1">Uncharacterized protein</fullName>
    </submittedName>
</protein>
<accession>A0A3P7NU33</accession>